<dbReference type="PANTHER" id="PTHR13612:SF0">
    <property type="entry name" value="ENHANCER OF MRNA-DECAPPING PROTEIN 3"/>
    <property type="match status" value="1"/>
</dbReference>
<dbReference type="Proteomes" id="UP000675880">
    <property type="component" value="Unassembled WGS sequence"/>
</dbReference>
<protein>
    <recommendedName>
        <fullName evidence="1">NAD(P)H-hydrate epimerase</fullName>
        <ecNumber evidence="1">5.1.99.6</ecNumber>
    </recommendedName>
    <alternativeName>
        <fullName evidence="1">NAD(P)HX epimerase</fullName>
    </alternativeName>
</protein>
<reference evidence="3 4" key="1">
    <citation type="submission" date="2021-02" db="EMBL/GenBank/DDBJ databases">
        <authorList>
            <person name="Han P."/>
        </authorList>
    </citation>
    <scope>NUCLEOTIDE SEQUENCE [LARGE SCALE GENOMIC DNA]</scope>
    <source>
        <strain evidence="3">Candidatus Nitrospira sp. ZN2</strain>
    </source>
</reference>
<keyword evidence="1" id="KW-0630">Potassium</keyword>
<dbReference type="RefSeq" id="WP_213044081.1">
    <property type="nucleotide sequence ID" value="NZ_CAJNBJ010000020.1"/>
</dbReference>
<dbReference type="HAMAP" id="MF_01966">
    <property type="entry name" value="NADHX_epimerase"/>
    <property type="match status" value="1"/>
</dbReference>
<dbReference type="Pfam" id="PF03853">
    <property type="entry name" value="YjeF_N"/>
    <property type="match status" value="1"/>
</dbReference>
<dbReference type="NCBIfam" id="TIGR00197">
    <property type="entry name" value="yjeF_nterm"/>
    <property type="match status" value="1"/>
</dbReference>
<dbReference type="EMBL" id="CAJNBJ010000020">
    <property type="protein sequence ID" value="CAE6796880.1"/>
    <property type="molecule type" value="Genomic_DNA"/>
</dbReference>
<feature type="binding site" evidence="1">
    <location>
        <position position="172"/>
    </location>
    <ligand>
        <name>K(+)</name>
        <dbReference type="ChEBI" id="CHEBI:29103"/>
    </ligand>
</feature>
<evidence type="ECO:0000313" key="3">
    <source>
        <dbReference type="EMBL" id="CAE6796880.1"/>
    </source>
</evidence>
<comment type="similarity">
    <text evidence="1">Belongs to the NnrE/AIBP family.</text>
</comment>
<feature type="domain" description="YjeF N-terminal" evidence="2">
    <location>
        <begin position="22"/>
        <end position="222"/>
    </location>
</feature>
<keyword evidence="1" id="KW-0520">NAD</keyword>
<keyword evidence="4" id="KW-1185">Reference proteome</keyword>
<dbReference type="PANTHER" id="PTHR13612">
    <property type="entry name" value="ENHANCER OF MRNA-DECAPPING PROTEIN 3"/>
    <property type="match status" value="1"/>
</dbReference>
<sequence length="243" mass="25859">MSSPRFFTDAGIEVPAVTAAQMREVDRITTEETGPNLFQMMENAGRNLALLALAVLGEVWTSARIVVLAGSGGNGGGGICAARHLVNRGISVTLCIAEPGDLDEVPAFQRKIFRSTSGREITPTSLTVEPVDLVVDALIGYGLRSAPRSPVSELIRWANGSGAPILALDIPSGLDATTGGTPGDCIQPHWTMTLALPKTGLLPQRTGQLFLADIGIPEQTYRRMGLSYVNPFTKGFWVPLTCR</sequence>
<feature type="binding site" evidence="1">
    <location>
        <position position="136"/>
    </location>
    <ligand>
        <name>K(+)</name>
        <dbReference type="ChEBI" id="CHEBI:29103"/>
    </ligand>
</feature>
<feature type="binding site" evidence="1">
    <location>
        <position position="169"/>
    </location>
    <ligand>
        <name>(6S)-NADPHX</name>
        <dbReference type="ChEBI" id="CHEBI:64076"/>
    </ligand>
</feature>
<feature type="binding site" evidence="1">
    <location>
        <begin position="140"/>
        <end position="146"/>
    </location>
    <ligand>
        <name>(6S)-NADPHX</name>
        <dbReference type="ChEBI" id="CHEBI:64076"/>
    </ligand>
</feature>
<comment type="cofactor">
    <cofactor evidence="1">
        <name>K(+)</name>
        <dbReference type="ChEBI" id="CHEBI:29103"/>
    </cofactor>
    <text evidence="1">Binds 1 potassium ion per subunit.</text>
</comment>
<dbReference type="SUPFAM" id="SSF64153">
    <property type="entry name" value="YjeF N-terminal domain-like"/>
    <property type="match status" value="1"/>
</dbReference>
<evidence type="ECO:0000259" key="2">
    <source>
        <dbReference type="PROSITE" id="PS51385"/>
    </source>
</evidence>
<keyword evidence="1 3" id="KW-0413">Isomerase</keyword>
<comment type="catalytic activity">
    <reaction evidence="1">
        <text>(6R)-NADPHX = (6S)-NADPHX</text>
        <dbReference type="Rhea" id="RHEA:32227"/>
        <dbReference type="ChEBI" id="CHEBI:64076"/>
        <dbReference type="ChEBI" id="CHEBI:64077"/>
        <dbReference type="EC" id="5.1.99.6"/>
    </reaction>
</comment>
<keyword evidence="1" id="KW-0521">NADP</keyword>
<gene>
    <name evidence="1 3" type="primary">nnrE</name>
    <name evidence="3" type="ORF">NSPZN2_70136</name>
</gene>
<name>A0ABM8S9P4_9BACT</name>
<accession>A0ABM8S9P4</accession>
<comment type="caution">
    <text evidence="1">Lacks conserved residue(s) required for the propagation of feature annotation.</text>
</comment>
<dbReference type="GO" id="GO:0052856">
    <property type="term" value="F:NAD(P)HX epimerase activity"/>
    <property type="evidence" value="ECO:0007669"/>
    <property type="project" value="UniProtKB-EC"/>
</dbReference>
<evidence type="ECO:0000256" key="1">
    <source>
        <dbReference type="HAMAP-Rule" id="MF_01966"/>
    </source>
</evidence>
<dbReference type="PROSITE" id="PS51385">
    <property type="entry name" value="YJEF_N"/>
    <property type="match status" value="1"/>
</dbReference>
<comment type="catalytic activity">
    <reaction evidence="1">
        <text>(6R)-NADHX = (6S)-NADHX</text>
        <dbReference type="Rhea" id="RHEA:32215"/>
        <dbReference type="ChEBI" id="CHEBI:64074"/>
        <dbReference type="ChEBI" id="CHEBI:64075"/>
        <dbReference type="EC" id="5.1.99.6"/>
    </reaction>
</comment>
<feature type="binding site" evidence="1">
    <location>
        <position position="74"/>
    </location>
    <ligand>
        <name>K(+)</name>
        <dbReference type="ChEBI" id="CHEBI:29103"/>
    </ligand>
</feature>
<keyword evidence="1" id="KW-0547">Nucleotide-binding</keyword>
<organism evidence="3 4">
    <name type="scientific">Nitrospira defluvii</name>
    <dbReference type="NCBI Taxonomy" id="330214"/>
    <lineage>
        <taxon>Bacteria</taxon>
        <taxon>Pseudomonadati</taxon>
        <taxon>Nitrospirota</taxon>
        <taxon>Nitrospiria</taxon>
        <taxon>Nitrospirales</taxon>
        <taxon>Nitrospiraceae</taxon>
        <taxon>Nitrospira</taxon>
    </lineage>
</organism>
<comment type="function">
    <text evidence="1">Catalyzes the epimerization of the S- and R-forms of NAD(P)HX, a damaged form of NAD(P)H that is a result of enzymatic or heat-dependent hydration. This is a prerequisite for the S-specific NAD(P)H-hydrate dehydratase to allow the repair of both epimers of NAD(P)HX.</text>
</comment>
<keyword evidence="1" id="KW-0479">Metal-binding</keyword>
<dbReference type="InterPro" id="IPR036652">
    <property type="entry name" value="YjeF_N_dom_sf"/>
</dbReference>
<evidence type="ECO:0000313" key="4">
    <source>
        <dbReference type="Proteomes" id="UP000675880"/>
    </source>
</evidence>
<comment type="caution">
    <text evidence="3">The sequence shown here is derived from an EMBL/GenBank/DDBJ whole genome shotgun (WGS) entry which is preliminary data.</text>
</comment>
<proteinExistence type="inferred from homology"/>
<dbReference type="InterPro" id="IPR004443">
    <property type="entry name" value="YjeF_N_dom"/>
</dbReference>
<feature type="binding site" evidence="1">
    <location>
        <begin position="73"/>
        <end position="77"/>
    </location>
    <ligand>
        <name>(6S)-NADPHX</name>
        <dbReference type="ChEBI" id="CHEBI:64076"/>
    </ligand>
</feature>
<dbReference type="EC" id="5.1.99.6" evidence="1"/>
<dbReference type="Gene3D" id="3.40.50.10260">
    <property type="entry name" value="YjeF N-terminal domain"/>
    <property type="match status" value="1"/>
</dbReference>